<dbReference type="PANTHER" id="PTHR11764:SF20">
    <property type="entry name" value="LANOSTEROL SYNTHASE"/>
    <property type="match status" value="1"/>
</dbReference>
<dbReference type="InterPro" id="IPR032696">
    <property type="entry name" value="SQ_cyclase_C"/>
</dbReference>
<dbReference type="InterPro" id="IPR032697">
    <property type="entry name" value="SQ_cyclase_N"/>
</dbReference>
<dbReference type="PANTHER" id="PTHR11764">
    <property type="entry name" value="TERPENE CYCLASE/MUTASE FAMILY MEMBER"/>
    <property type="match status" value="1"/>
</dbReference>
<name>A0A0G2EJU0_PHACM</name>
<evidence type="ECO:0000313" key="10">
    <source>
        <dbReference type="EMBL" id="KKY22639.1"/>
    </source>
</evidence>
<dbReference type="EMBL" id="LCWF01000075">
    <property type="protein sequence ID" value="KKY22639.1"/>
    <property type="molecule type" value="Genomic_DNA"/>
</dbReference>
<dbReference type="OrthoDB" id="21502at2759"/>
<evidence type="ECO:0000313" key="11">
    <source>
        <dbReference type="Proteomes" id="UP000053317"/>
    </source>
</evidence>
<gene>
    <name evidence="10" type="ORF">UCRPC4_g03257</name>
</gene>
<organism evidence="10 11">
    <name type="scientific">Phaeomoniella chlamydospora</name>
    <name type="common">Phaeoacremonium chlamydosporum</name>
    <dbReference type="NCBI Taxonomy" id="158046"/>
    <lineage>
        <taxon>Eukaryota</taxon>
        <taxon>Fungi</taxon>
        <taxon>Dikarya</taxon>
        <taxon>Ascomycota</taxon>
        <taxon>Pezizomycotina</taxon>
        <taxon>Eurotiomycetes</taxon>
        <taxon>Chaetothyriomycetidae</taxon>
        <taxon>Phaeomoniellales</taxon>
        <taxon>Phaeomoniellaceae</taxon>
        <taxon>Phaeomoniella</taxon>
    </lineage>
</organism>
<evidence type="ECO:0000256" key="5">
    <source>
        <dbReference type="ARBA" id="ARBA00023098"/>
    </source>
</evidence>
<dbReference type="NCBIfam" id="TIGR01787">
    <property type="entry name" value="squalene_cyclas"/>
    <property type="match status" value="1"/>
</dbReference>
<dbReference type="SUPFAM" id="SSF48239">
    <property type="entry name" value="Terpenoid cyclases/Protein prenyltransferases"/>
    <property type="match status" value="2"/>
</dbReference>
<dbReference type="GO" id="GO:0005811">
    <property type="term" value="C:lipid droplet"/>
    <property type="evidence" value="ECO:0007669"/>
    <property type="project" value="InterPro"/>
</dbReference>
<comment type="similarity">
    <text evidence="1 7">Belongs to the terpene cyclase/mutase family.</text>
</comment>
<accession>A0A0G2EJU0</accession>
<dbReference type="GO" id="GO:0016104">
    <property type="term" value="P:triterpenoid biosynthetic process"/>
    <property type="evidence" value="ECO:0007669"/>
    <property type="project" value="InterPro"/>
</dbReference>
<dbReference type="PROSITE" id="PS01074">
    <property type="entry name" value="TERPENE_SYNTHASES"/>
    <property type="match status" value="1"/>
</dbReference>
<feature type="domain" description="Squalene cyclase C-terminal" evidence="8">
    <location>
        <begin position="335"/>
        <end position="666"/>
    </location>
</feature>
<dbReference type="AlphaFoldDB" id="A0A0G2EJU0"/>
<reference evidence="10 11" key="1">
    <citation type="submission" date="2015-05" db="EMBL/GenBank/DDBJ databases">
        <title>Distinctive expansion of gene families associated with plant cell wall degradation and secondary metabolism in the genomes of grapevine trunk pathogens.</title>
        <authorList>
            <person name="Lawrence D.P."/>
            <person name="Travadon R."/>
            <person name="Rolshausen P.E."/>
            <person name="Baumgartner K."/>
        </authorList>
    </citation>
    <scope>NUCLEOTIDE SEQUENCE [LARGE SCALE GENOMIC DNA]</scope>
    <source>
        <strain evidence="10">UCRPC4</strain>
    </source>
</reference>
<dbReference type="Pfam" id="PF13243">
    <property type="entry name" value="SQHop_cyclase_C"/>
    <property type="match status" value="1"/>
</dbReference>
<evidence type="ECO:0000259" key="9">
    <source>
        <dbReference type="Pfam" id="PF13249"/>
    </source>
</evidence>
<comment type="caution">
    <text evidence="10">The sequence shown here is derived from an EMBL/GenBank/DDBJ whole genome shotgun (WGS) entry which is preliminary data.</text>
</comment>
<evidence type="ECO:0000259" key="8">
    <source>
        <dbReference type="Pfam" id="PF13243"/>
    </source>
</evidence>
<dbReference type="FunFam" id="1.50.10.20:FF:000003">
    <property type="entry name" value="Terpene cyclase/mutase family member"/>
    <property type="match status" value="1"/>
</dbReference>
<dbReference type="GO" id="GO:0000250">
    <property type="term" value="F:lanosterol synthase activity"/>
    <property type="evidence" value="ECO:0007669"/>
    <property type="project" value="TreeGrafter"/>
</dbReference>
<evidence type="ECO:0000256" key="1">
    <source>
        <dbReference type="ARBA" id="ARBA00009755"/>
    </source>
</evidence>
<reference evidence="10 11" key="2">
    <citation type="submission" date="2015-05" db="EMBL/GenBank/DDBJ databases">
        <authorList>
            <person name="Morales-Cruz A."/>
            <person name="Amrine K.C."/>
            <person name="Cantu D."/>
        </authorList>
    </citation>
    <scope>NUCLEOTIDE SEQUENCE [LARGE SCALE GENOMIC DNA]</scope>
    <source>
        <strain evidence="10">UCRPC4</strain>
    </source>
</reference>
<dbReference type="InterPro" id="IPR008930">
    <property type="entry name" value="Terpenoid_cyclase/PrenylTrfase"/>
</dbReference>
<protein>
    <recommendedName>
        <fullName evidence="7">Terpene cyclase/mutase family member</fullName>
        <ecNumber evidence="7">5.4.99.-</ecNumber>
    </recommendedName>
</protein>
<evidence type="ECO:0000256" key="4">
    <source>
        <dbReference type="ARBA" id="ARBA00022955"/>
    </source>
</evidence>
<dbReference type="InterPro" id="IPR002365">
    <property type="entry name" value="Terpene_synthase_CS"/>
</dbReference>
<feature type="domain" description="Squalene cyclase N-terminal" evidence="9">
    <location>
        <begin position="27"/>
        <end position="278"/>
    </location>
</feature>
<dbReference type="InterPro" id="IPR018333">
    <property type="entry name" value="Squalene_cyclase"/>
</dbReference>
<keyword evidence="5" id="KW-0443">Lipid metabolism</keyword>
<dbReference type="Gene3D" id="1.50.10.20">
    <property type="match status" value="2"/>
</dbReference>
<keyword evidence="3" id="KW-0677">Repeat</keyword>
<evidence type="ECO:0000256" key="7">
    <source>
        <dbReference type="RuleBase" id="RU362003"/>
    </source>
</evidence>
<evidence type="ECO:0000256" key="2">
    <source>
        <dbReference type="ARBA" id="ARBA00022516"/>
    </source>
</evidence>
<evidence type="ECO:0000256" key="6">
    <source>
        <dbReference type="ARBA" id="ARBA00023235"/>
    </source>
</evidence>
<proteinExistence type="inferred from homology"/>
<dbReference type="Pfam" id="PF13249">
    <property type="entry name" value="SQHop_cyclase_N"/>
    <property type="match status" value="1"/>
</dbReference>
<dbReference type="EC" id="5.4.99.-" evidence="7"/>
<sequence>MHFSDIVAKELPDLPPAKRPSESINNVLDFYSKLQLPAGHWGCEYDGPMFLLPGIVITWYVTGTPIPEHTAIEIKRYLYDRQNKDGGWGLHIEGASTVFGTTMNYIVMRILGASAEEPRIIKARGLLHQFGGALYGPHWSKLWLCILNIMPWETCNPTPPEMWLLPNWVPVHPWRWWIHIRMVFLPMSYISSKKFQHPLNPLTKSLREELFVEPYETINFPAYRSAIAPSDNYHPKSWLLNLFMFLIANIWYPLLRPNFLKKRGEDWVYELVCREDENTDFACLAPVNAPLNTICCYIHDGPGSYTVRRHLERLHDFIWVKSNGMMVSGTNGVQVWDTAFSILSIVEAGLTESPKWRPMLEQAHAFLDRHQIREEVREREVCYRQQRKGAWPFSTKTQGYTVTDCTSEGLKAILLLQNIHDYPKLLSERRIFDAIDLLLTMQNPSGGFASYEPTRGPEWLEMLNAAEVFGRIMIEYDYPECTTAVVTAMSLFQKLYPKYRTAEIAASKARAVKYIKDAQAADGSWYGSWGICFTYAAMFALESLASIGEIYSNSERVRKGCHFLLSHQMADSGWGESYRGCELKTYVNHEKSQVVNTSWACIALMHAEYPDKEPMKKALTLIMSRQQRNGEWLQEAIEGVFNCTTMITYPNYKYYFPVKALGMYQKRFGDEELL</sequence>
<keyword evidence="11" id="KW-1185">Reference proteome</keyword>
<keyword evidence="6 7" id="KW-0413">Isomerase</keyword>
<keyword evidence="2" id="KW-0444">Lipid biosynthesis</keyword>
<dbReference type="Proteomes" id="UP000053317">
    <property type="component" value="Unassembled WGS sequence"/>
</dbReference>
<dbReference type="GO" id="GO:0006696">
    <property type="term" value="P:ergosterol biosynthetic process"/>
    <property type="evidence" value="ECO:0007669"/>
    <property type="project" value="TreeGrafter"/>
</dbReference>
<dbReference type="CDD" id="cd02892">
    <property type="entry name" value="SQCY_1"/>
    <property type="match status" value="1"/>
</dbReference>
<keyword evidence="4" id="KW-0752">Steroid biosynthesis</keyword>
<evidence type="ECO:0000256" key="3">
    <source>
        <dbReference type="ARBA" id="ARBA00022737"/>
    </source>
</evidence>
<dbReference type="SFLD" id="SFLDG01016">
    <property type="entry name" value="Prenyltransferase_Like_2"/>
    <property type="match status" value="1"/>
</dbReference>